<dbReference type="PANTHER" id="PTHR43285">
    <property type="entry name" value="ANTHRANILATE PHOSPHORIBOSYLTRANSFERASE"/>
    <property type="match status" value="1"/>
</dbReference>
<feature type="binding site" evidence="5">
    <location>
        <position position="92"/>
    </location>
    <ligand>
        <name>5-phospho-alpha-D-ribose 1-diphosphate</name>
        <dbReference type="ChEBI" id="CHEBI:58017"/>
    </ligand>
</feature>
<keyword evidence="5" id="KW-0460">Magnesium</keyword>
<evidence type="ECO:0000313" key="9">
    <source>
        <dbReference type="Proteomes" id="UP000656548"/>
    </source>
</evidence>
<gene>
    <name evidence="5" type="primary">trpD</name>
    <name evidence="8" type="ORF">H4W30_001785</name>
</gene>
<reference evidence="8 9" key="1">
    <citation type="submission" date="2020-10" db="EMBL/GenBank/DDBJ databases">
        <title>Sequencing the genomes of 1000 actinobacteria strains.</title>
        <authorList>
            <person name="Klenk H.-P."/>
        </authorList>
    </citation>
    <scope>NUCLEOTIDE SEQUENCE [LARGE SCALE GENOMIC DNA]</scope>
    <source>
        <strain evidence="8 9">DSM 46661</strain>
    </source>
</reference>
<keyword evidence="5" id="KW-0479">Metal-binding</keyword>
<evidence type="ECO:0000256" key="4">
    <source>
        <dbReference type="ARBA" id="ARBA00023141"/>
    </source>
</evidence>
<comment type="caution">
    <text evidence="8">The sequence shown here is derived from an EMBL/GenBank/DDBJ whole genome shotgun (WGS) entry which is preliminary data.</text>
</comment>
<dbReference type="SUPFAM" id="SSF52418">
    <property type="entry name" value="Nucleoside phosphorylase/phosphoribosyltransferase catalytic domain"/>
    <property type="match status" value="1"/>
</dbReference>
<evidence type="ECO:0000256" key="2">
    <source>
        <dbReference type="ARBA" id="ARBA00022679"/>
    </source>
</evidence>
<dbReference type="Pfam" id="PF00591">
    <property type="entry name" value="Glycos_transf_3"/>
    <property type="match status" value="1"/>
</dbReference>
<dbReference type="InterPro" id="IPR017459">
    <property type="entry name" value="Glycosyl_Trfase_fam3_N_dom"/>
</dbReference>
<comment type="cofactor">
    <cofactor evidence="5">
        <name>Mg(2+)</name>
        <dbReference type="ChEBI" id="CHEBI:18420"/>
    </cofactor>
    <text evidence="5">Binds 2 magnesium ions per monomer.</text>
</comment>
<evidence type="ECO:0000256" key="1">
    <source>
        <dbReference type="ARBA" id="ARBA00022676"/>
    </source>
</evidence>
<feature type="binding site" evidence="5">
    <location>
        <position position="100"/>
    </location>
    <ligand>
        <name>5-phospho-alpha-D-ribose 1-diphosphate</name>
        <dbReference type="ChEBI" id="CHEBI:58017"/>
    </ligand>
</feature>
<name>A0ABR9L255_9PSEU</name>
<feature type="binding site" evidence="5">
    <location>
        <position position="237"/>
    </location>
    <ligand>
        <name>Mg(2+)</name>
        <dbReference type="ChEBI" id="CHEBI:18420"/>
        <label>2</label>
    </ligand>
</feature>
<feature type="binding site" evidence="5">
    <location>
        <begin position="120"/>
        <end position="128"/>
    </location>
    <ligand>
        <name>5-phospho-alpha-D-ribose 1-diphosphate</name>
        <dbReference type="ChEBI" id="CHEBI:58017"/>
    </ligand>
</feature>
<feature type="binding site" evidence="5">
    <location>
        <position position="236"/>
    </location>
    <ligand>
        <name>Mg(2+)</name>
        <dbReference type="ChEBI" id="CHEBI:18420"/>
        <label>2</label>
    </ligand>
</feature>
<feature type="binding site" evidence="5">
    <location>
        <position position="178"/>
    </location>
    <ligand>
        <name>anthranilate</name>
        <dbReference type="ChEBI" id="CHEBI:16567"/>
        <label>2</label>
    </ligand>
</feature>
<dbReference type="Pfam" id="PF02885">
    <property type="entry name" value="Glycos_trans_3N"/>
    <property type="match status" value="1"/>
</dbReference>
<evidence type="ECO:0000256" key="3">
    <source>
        <dbReference type="ARBA" id="ARBA00022822"/>
    </source>
</evidence>
<dbReference type="Proteomes" id="UP000656548">
    <property type="component" value="Unassembled WGS sequence"/>
</dbReference>
<evidence type="ECO:0000259" key="7">
    <source>
        <dbReference type="Pfam" id="PF02885"/>
    </source>
</evidence>
<keyword evidence="9" id="KW-1185">Reference proteome</keyword>
<proteinExistence type="inferred from homology"/>
<dbReference type="NCBIfam" id="TIGR01245">
    <property type="entry name" value="trpD"/>
    <property type="match status" value="1"/>
</dbReference>
<comment type="catalytic activity">
    <reaction evidence="5">
        <text>N-(5-phospho-beta-D-ribosyl)anthranilate + diphosphate = 5-phospho-alpha-D-ribose 1-diphosphate + anthranilate</text>
        <dbReference type="Rhea" id="RHEA:11768"/>
        <dbReference type="ChEBI" id="CHEBI:16567"/>
        <dbReference type="ChEBI" id="CHEBI:18277"/>
        <dbReference type="ChEBI" id="CHEBI:33019"/>
        <dbReference type="ChEBI" id="CHEBI:58017"/>
        <dbReference type="EC" id="2.4.2.18"/>
    </reaction>
</comment>
<keyword evidence="3 5" id="KW-0822">Tryptophan biosynthesis</keyword>
<accession>A0ABR9L255</accession>
<organism evidence="8 9">
    <name type="scientific">Amycolatopsis roodepoortensis</name>
    <dbReference type="NCBI Taxonomy" id="700274"/>
    <lineage>
        <taxon>Bacteria</taxon>
        <taxon>Bacillati</taxon>
        <taxon>Actinomycetota</taxon>
        <taxon>Actinomycetes</taxon>
        <taxon>Pseudonocardiales</taxon>
        <taxon>Pseudonocardiaceae</taxon>
        <taxon>Amycolatopsis</taxon>
    </lineage>
</organism>
<feature type="binding site" evidence="5">
    <location>
        <position position="104"/>
    </location>
    <ligand>
        <name>Mg(2+)</name>
        <dbReference type="ChEBI" id="CHEBI:18420"/>
        <label>1</label>
    </ligand>
</feature>
<comment type="function">
    <text evidence="5">Catalyzes the transfer of the phosphoribosyl group of 5-phosphorylribose-1-pyrophosphate (PRPP) to anthranilate to yield N-(5'-phosphoribosyl)-anthranilate (PRA).</text>
</comment>
<comment type="subunit">
    <text evidence="5">Homodimer.</text>
</comment>
<keyword evidence="4 5" id="KW-0057">Aromatic amino acid biosynthesis</keyword>
<feature type="binding site" evidence="5">
    <location>
        <position position="132"/>
    </location>
    <ligand>
        <name>5-phospho-alpha-D-ribose 1-diphosphate</name>
        <dbReference type="ChEBI" id="CHEBI:58017"/>
    </ligand>
</feature>
<feature type="domain" description="Glycosyl transferase family 3 N-terminal" evidence="7">
    <location>
        <begin position="17"/>
        <end position="78"/>
    </location>
</feature>
<feature type="binding site" evidence="5">
    <location>
        <position position="92"/>
    </location>
    <ligand>
        <name>anthranilate</name>
        <dbReference type="ChEBI" id="CHEBI:16567"/>
        <label>1</label>
    </ligand>
</feature>
<comment type="caution">
    <text evidence="5">Lacks conserved residue(s) required for the propagation of feature annotation.</text>
</comment>
<dbReference type="PANTHER" id="PTHR43285:SF2">
    <property type="entry name" value="ANTHRANILATE PHOSPHORIBOSYLTRANSFERASE"/>
    <property type="match status" value="1"/>
</dbReference>
<feature type="binding site" evidence="5">
    <location>
        <begin position="102"/>
        <end position="105"/>
    </location>
    <ligand>
        <name>5-phospho-alpha-D-ribose 1-diphosphate</name>
        <dbReference type="ChEBI" id="CHEBI:58017"/>
    </ligand>
</feature>
<dbReference type="InterPro" id="IPR036320">
    <property type="entry name" value="Glycosyl_Trfase_fam3_N_dom_sf"/>
</dbReference>
<dbReference type="HAMAP" id="MF_00211">
    <property type="entry name" value="TrpD"/>
    <property type="match status" value="1"/>
</dbReference>
<evidence type="ECO:0000259" key="6">
    <source>
        <dbReference type="Pfam" id="PF00591"/>
    </source>
</evidence>
<dbReference type="EMBL" id="JADBEJ010000001">
    <property type="protein sequence ID" value="MBE1574756.1"/>
    <property type="molecule type" value="Genomic_DNA"/>
</dbReference>
<dbReference type="InterPro" id="IPR035902">
    <property type="entry name" value="Nuc_phospho_transferase"/>
</dbReference>
<dbReference type="InterPro" id="IPR005940">
    <property type="entry name" value="Anthranilate_Pribosyl_Tfrase"/>
</dbReference>
<dbReference type="InterPro" id="IPR000312">
    <property type="entry name" value="Glycosyl_Trfase_fam3"/>
</dbReference>
<evidence type="ECO:0000256" key="5">
    <source>
        <dbReference type="HAMAP-Rule" id="MF_00211"/>
    </source>
</evidence>
<feature type="domain" description="Glycosyl transferase family 3" evidence="6">
    <location>
        <begin position="86"/>
        <end position="339"/>
    </location>
</feature>
<dbReference type="GO" id="GO:0004048">
    <property type="term" value="F:anthranilate phosphoribosyltransferase activity"/>
    <property type="evidence" value="ECO:0007669"/>
    <property type="project" value="UniProtKB-EC"/>
</dbReference>
<feature type="binding site" evidence="5">
    <location>
        <position position="123"/>
    </location>
    <ligand>
        <name>anthranilate</name>
        <dbReference type="ChEBI" id="CHEBI:16567"/>
        <label>1</label>
    </ligand>
</feature>
<comment type="pathway">
    <text evidence="5">Amino-acid biosynthesis; L-tryptophan biosynthesis; L-tryptophan from chorismate: step 2/5.</text>
</comment>
<keyword evidence="2 5" id="KW-0808">Transferase</keyword>
<dbReference type="Gene3D" id="3.40.1030.10">
    <property type="entry name" value="Nucleoside phosphorylase/phosphoribosyltransferase catalytic domain"/>
    <property type="match status" value="1"/>
</dbReference>
<comment type="similarity">
    <text evidence="5">Belongs to the anthranilate phosphoribosyltransferase family.</text>
</comment>
<dbReference type="EC" id="2.4.2.18" evidence="5"/>
<evidence type="ECO:0000313" key="8">
    <source>
        <dbReference type="EMBL" id="MBE1574756.1"/>
    </source>
</evidence>
<dbReference type="SUPFAM" id="SSF47648">
    <property type="entry name" value="Nucleoside phosphorylase/phosphoribosyltransferase N-terminal domain"/>
    <property type="match status" value="1"/>
</dbReference>
<dbReference type="RefSeq" id="WP_192742320.1">
    <property type="nucleotide sequence ID" value="NZ_JADBEJ010000001.1"/>
</dbReference>
<protein>
    <recommendedName>
        <fullName evidence="5">Anthranilate phosphoribosyltransferase</fullName>
        <ecNumber evidence="5">2.4.2.18</ecNumber>
    </recommendedName>
</protein>
<dbReference type="Gene3D" id="1.20.970.10">
    <property type="entry name" value="Transferase, Pyrimidine Nucleoside Phosphorylase, Chain C"/>
    <property type="match status" value="1"/>
</dbReference>
<feature type="binding site" evidence="5">
    <location>
        <begin position="95"/>
        <end position="96"/>
    </location>
    <ligand>
        <name>5-phospho-alpha-D-ribose 1-diphosphate</name>
        <dbReference type="ChEBI" id="CHEBI:58017"/>
    </ligand>
</feature>
<keyword evidence="5" id="KW-0028">Amino-acid biosynthesis</keyword>
<sequence>MAGGETTIETDRKRWAEILSALTQGHDLAAEDTEWALGEVMRGAAGEARLSGLLIGLRSKGETAPELDGLVRAMDAHAVRIAVDGPLLDIVGTGGDQAGTVNISTMSAIVAAATGARIVKHGNRSASSQCGSADLLEALGVVIDLPAATVRQVLSEVGIAFCFAPVFHPAMRHASQVRRQLGVPTVFNVLGPLTNPAAPAASAIGVAEARMAPIVAEVLSRRGRSALVFRGDDGLDELTVTTTSQVWTVYDGTVRQETFDPRDLGIPLVSPDRLRGGGPARNAEITLDFLDGAPGPVRDAVLLSAAAGLAAAAPGTAPITERLGVCFEKASSAVDSGDAGALLGQWVRVTGKLAE</sequence>
<feature type="binding site" evidence="5">
    <location>
        <position position="237"/>
    </location>
    <ligand>
        <name>Mg(2+)</name>
        <dbReference type="ChEBI" id="CHEBI:18420"/>
        <label>1</label>
    </ligand>
</feature>
<keyword evidence="1 5" id="KW-0328">Glycosyltransferase</keyword>